<keyword evidence="4 11" id="KW-0812">Transmembrane</keyword>
<evidence type="ECO:0000256" key="7">
    <source>
        <dbReference type="ARBA" id="ARBA00023136"/>
    </source>
</evidence>
<comment type="subcellular location">
    <subcellularLocation>
        <location evidence="1">Cell membrane</location>
        <topology evidence="1">Multi-pass membrane protein</topology>
    </subcellularLocation>
</comment>
<feature type="transmembrane region" description="Helical" evidence="11">
    <location>
        <begin position="273"/>
        <end position="299"/>
    </location>
</feature>
<protein>
    <submittedName>
        <fullName evidence="13">G protein-coupled receptor, rhodopsin-like,GPCR, rhodopsin-like, 7TM</fullName>
    </submittedName>
</protein>
<dbReference type="Proteomes" id="UP000325440">
    <property type="component" value="Unassembled WGS sequence"/>
</dbReference>
<feature type="region of interest" description="Disordered" evidence="10">
    <location>
        <begin position="60"/>
        <end position="93"/>
    </location>
</feature>
<feature type="region of interest" description="Disordered" evidence="10">
    <location>
        <begin position="312"/>
        <end position="365"/>
    </location>
</feature>
<dbReference type="PRINTS" id="PR00237">
    <property type="entry name" value="GPCRRHODOPSN"/>
</dbReference>
<feature type="transmembrane region" description="Helical" evidence="11">
    <location>
        <begin position="508"/>
        <end position="526"/>
    </location>
</feature>
<proteinExistence type="inferred from homology"/>
<feature type="compositionally biased region" description="Low complexity" evidence="10">
    <location>
        <begin position="322"/>
        <end position="365"/>
    </location>
</feature>
<keyword evidence="5 11" id="KW-1133">Transmembrane helix</keyword>
<gene>
    <name evidence="13" type="ORF">CINCED_3A008824</name>
</gene>
<keyword evidence="6" id="KW-0297">G-protein coupled receptor</keyword>
<dbReference type="PANTHER" id="PTHR22752:SF1">
    <property type="entry name" value="G-PROTEIN COUPLED RECEPTOR 176"/>
    <property type="match status" value="1"/>
</dbReference>
<feature type="region of interest" description="Disordered" evidence="10">
    <location>
        <begin position="416"/>
        <end position="440"/>
    </location>
</feature>
<comment type="similarity">
    <text evidence="2">Belongs to the G-protein coupled receptor 1 family.</text>
</comment>
<keyword evidence="3" id="KW-1003">Cell membrane</keyword>
<feature type="transmembrane region" description="Helical" evidence="11">
    <location>
        <begin position="239"/>
        <end position="261"/>
    </location>
</feature>
<evidence type="ECO:0000256" key="2">
    <source>
        <dbReference type="ARBA" id="ARBA00010663"/>
    </source>
</evidence>
<dbReference type="AlphaFoldDB" id="A0A5E4N703"/>
<feature type="transmembrane region" description="Helical" evidence="11">
    <location>
        <begin position="164"/>
        <end position="185"/>
    </location>
</feature>
<evidence type="ECO:0000256" key="11">
    <source>
        <dbReference type="SAM" id="Phobius"/>
    </source>
</evidence>
<dbReference type="InterPro" id="IPR000276">
    <property type="entry name" value="GPCR_Rhodpsn"/>
</dbReference>
<evidence type="ECO:0000259" key="12">
    <source>
        <dbReference type="PROSITE" id="PS50262"/>
    </source>
</evidence>
<dbReference type="Gene3D" id="1.20.1070.10">
    <property type="entry name" value="Rhodopsin 7-helix transmembrane proteins"/>
    <property type="match status" value="2"/>
</dbReference>
<evidence type="ECO:0000256" key="6">
    <source>
        <dbReference type="ARBA" id="ARBA00023040"/>
    </source>
</evidence>
<dbReference type="GO" id="GO:0005886">
    <property type="term" value="C:plasma membrane"/>
    <property type="evidence" value="ECO:0007669"/>
    <property type="project" value="UniProtKB-SubCell"/>
</dbReference>
<evidence type="ECO:0000256" key="4">
    <source>
        <dbReference type="ARBA" id="ARBA00022692"/>
    </source>
</evidence>
<reference evidence="13 14" key="1">
    <citation type="submission" date="2019-08" db="EMBL/GenBank/DDBJ databases">
        <authorList>
            <person name="Alioto T."/>
            <person name="Alioto T."/>
            <person name="Gomez Garrido J."/>
        </authorList>
    </citation>
    <scope>NUCLEOTIDE SEQUENCE [LARGE SCALE GENOMIC DNA]</scope>
</reference>
<dbReference type="SUPFAM" id="SSF81321">
    <property type="entry name" value="Family A G protein-coupled receptor-like"/>
    <property type="match status" value="1"/>
</dbReference>
<evidence type="ECO:0000256" key="9">
    <source>
        <dbReference type="ARBA" id="ARBA00023224"/>
    </source>
</evidence>
<feature type="compositionally biased region" description="Polar residues" evidence="10">
    <location>
        <begin position="631"/>
        <end position="652"/>
    </location>
</feature>
<dbReference type="PROSITE" id="PS50262">
    <property type="entry name" value="G_PROTEIN_RECEP_F1_2"/>
    <property type="match status" value="1"/>
</dbReference>
<keyword evidence="9" id="KW-0807">Transducer</keyword>
<keyword evidence="7 11" id="KW-0472">Membrane</keyword>
<dbReference type="OrthoDB" id="5980076at2759"/>
<organism evidence="13 14">
    <name type="scientific">Cinara cedri</name>
    <dbReference type="NCBI Taxonomy" id="506608"/>
    <lineage>
        <taxon>Eukaryota</taxon>
        <taxon>Metazoa</taxon>
        <taxon>Ecdysozoa</taxon>
        <taxon>Arthropoda</taxon>
        <taxon>Hexapoda</taxon>
        <taxon>Insecta</taxon>
        <taxon>Pterygota</taxon>
        <taxon>Neoptera</taxon>
        <taxon>Paraneoptera</taxon>
        <taxon>Hemiptera</taxon>
        <taxon>Sternorrhyncha</taxon>
        <taxon>Aphidomorpha</taxon>
        <taxon>Aphidoidea</taxon>
        <taxon>Aphididae</taxon>
        <taxon>Lachninae</taxon>
        <taxon>Cinara</taxon>
    </lineage>
</organism>
<evidence type="ECO:0000256" key="10">
    <source>
        <dbReference type="SAM" id="MobiDB-lite"/>
    </source>
</evidence>
<sequence length="652" mass="71436">MHHGVRALELLAKPKNLQTTTCILSPEPMGSNNTIYEFWMHIQTGMRYRKAGRHYSTLNVRRSSRSSTSLTPPVAHSTSGTGSGDERSSRRRIHRCTTARSSEQYDDGSPRRALKDLSSRMALMLVGLLKVFSALVLIVSTSSNSLLLLVFYRRPGLRTLSNRFVMNLLVTNLASSWILVPLILWDRAQFSGWAPAPLPSAVWHGLTGAVYAQSVLSVMTVAVDQYYAVTDPLRYHVTVNAASCAVAVAVTWCLSAVAGALSAVRELDIAPRVYLYGFPVVYVGLLYALPFVTVCCVYVKICTAAHRNSERARRNGSVPDHLQQQQQPLQQPQQQQQQQQPLQQPPQQQQQPPQQPPQSQQPHALPYNNCCNNNVQCNNGVNNNNGINNNINEYNIVPTIQEDEEDETLEAASLQAVVSHEPEAQSKPPPYHQTSTRASLKSTSSSIVNHLRYRISNASMFRYREETRAAKISALVIVTAAACWTPYALLKLSVWPPLFGDVPSPGPLAALLSLSAHAVITPILFAHRNRRVHRELCRIFCRRKRCSSFYDNVRNATVASSVAVPAKPAAAIAGPQHVFGRWFGRPGRAARFAPPASVTAAPGTLPPAAVHTVGGVPNAVAHHLPTDTDMTRSSFSSNGSATTQASSVITVD</sequence>
<feature type="transmembrane region" description="Helical" evidence="11">
    <location>
        <begin position="205"/>
        <end position="227"/>
    </location>
</feature>
<evidence type="ECO:0000256" key="5">
    <source>
        <dbReference type="ARBA" id="ARBA00022989"/>
    </source>
</evidence>
<evidence type="ECO:0000256" key="8">
    <source>
        <dbReference type="ARBA" id="ARBA00023170"/>
    </source>
</evidence>
<feature type="domain" description="G-protein coupled receptors family 1 profile" evidence="12">
    <location>
        <begin position="143"/>
        <end position="525"/>
    </location>
</feature>
<dbReference type="GO" id="GO:0004930">
    <property type="term" value="F:G protein-coupled receptor activity"/>
    <property type="evidence" value="ECO:0007669"/>
    <property type="project" value="UniProtKB-KW"/>
</dbReference>
<dbReference type="CDD" id="cd00637">
    <property type="entry name" value="7tm_classA_rhodopsin-like"/>
    <property type="match status" value="1"/>
</dbReference>
<dbReference type="EMBL" id="CABPRJ010001897">
    <property type="protein sequence ID" value="VVC39719.1"/>
    <property type="molecule type" value="Genomic_DNA"/>
</dbReference>
<dbReference type="Pfam" id="PF00001">
    <property type="entry name" value="7tm_1"/>
    <property type="match status" value="1"/>
</dbReference>
<evidence type="ECO:0000256" key="3">
    <source>
        <dbReference type="ARBA" id="ARBA00022475"/>
    </source>
</evidence>
<keyword evidence="14" id="KW-1185">Reference proteome</keyword>
<keyword evidence="8 13" id="KW-0675">Receptor</keyword>
<dbReference type="PANTHER" id="PTHR22752">
    <property type="entry name" value="G PROTEIN-COUPLED RECEPTOR"/>
    <property type="match status" value="1"/>
</dbReference>
<feature type="transmembrane region" description="Helical" evidence="11">
    <location>
        <begin position="121"/>
        <end position="152"/>
    </location>
</feature>
<name>A0A5E4N703_9HEMI</name>
<evidence type="ECO:0000313" key="13">
    <source>
        <dbReference type="EMBL" id="VVC39719.1"/>
    </source>
</evidence>
<evidence type="ECO:0000256" key="1">
    <source>
        <dbReference type="ARBA" id="ARBA00004651"/>
    </source>
</evidence>
<accession>A0A5E4N703</accession>
<evidence type="ECO:0000313" key="14">
    <source>
        <dbReference type="Proteomes" id="UP000325440"/>
    </source>
</evidence>
<feature type="transmembrane region" description="Helical" evidence="11">
    <location>
        <begin position="469"/>
        <end position="488"/>
    </location>
</feature>
<dbReference type="InterPro" id="IPR017452">
    <property type="entry name" value="GPCR_Rhodpsn_7TM"/>
</dbReference>
<feature type="compositionally biased region" description="Low complexity" evidence="10">
    <location>
        <begin position="60"/>
        <end position="74"/>
    </location>
</feature>
<feature type="region of interest" description="Disordered" evidence="10">
    <location>
        <begin position="628"/>
        <end position="652"/>
    </location>
</feature>